<accession>A0A7W7QHT4</accession>
<feature type="domain" description="Putative zinc-finger" evidence="5">
    <location>
        <begin position="5"/>
        <end position="39"/>
    </location>
</feature>
<keyword evidence="4" id="KW-0472">Membrane</keyword>
<dbReference type="EMBL" id="JACHJP010000001">
    <property type="protein sequence ID" value="MBB4913733.1"/>
    <property type="molecule type" value="Genomic_DNA"/>
</dbReference>
<name>A0A7W7QHT4_9ACTN</name>
<evidence type="ECO:0000256" key="4">
    <source>
        <dbReference type="SAM" id="Phobius"/>
    </source>
</evidence>
<organism evidence="6 7">
    <name type="scientific">Streptosporangium saharense</name>
    <dbReference type="NCBI Taxonomy" id="1706840"/>
    <lineage>
        <taxon>Bacteria</taxon>
        <taxon>Bacillati</taxon>
        <taxon>Actinomycetota</taxon>
        <taxon>Actinomycetes</taxon>
        <taxon>Streptosporangiales</taxon>
        <taxon>Streptosporangiaceae</taxon>
        <taxon>Streptosporangium</taxon>
    </lineage>
</organism>
<dbReference type="Pfam" id="PF13490">
    <property type="entry name" value="zf-HC2"/>
    <property type="match status" value="1"/>
</dbReference>
<keyword evidence="2" id="KW-0804">Transcription</keyword>
<feature type="compositionally biased region" description="Low complexity" evidence="3">
    <location>
        <begin position="114"/>
        <end position="135"/>
    </location>
</feature>
<evidence type="ECO:0000256" key="1">
    <source>
        <dbReference type="ARBA" id="ARBA00023015"/>
    </source>
</evidence>
<dbReference type="InterPro" id="IPR041916">
    <property type="entry name" value="Anti_sigma_zinc_sf"/>
</dbReference>
<dbReference type="Proteomes" id="UP000552644">
    <property type="component" value="Unassembled WGS sequence"/>
</dbReference>
<gene>
    <name evidence="6" type="ORF">FHS44_000805</name>
</gene>
<keyword evidence="7" id="KW-1185">Reference proteome</keyword>
<protein>
    <recommendedName>
        <fullName evidence="5">Putative zinc-finger domain-containing protein</fullName>
    </recommendedName>
</protein>
<proteinExistence type="predicted"/>
<feature type="region of interest" description="Disordered" evidence="3">
    <location>
        <begin position="109"/>
        <end position="165"/>
    </location>
</feature>
<sequence length="268" mass="27757">MMMTCDDMRMSLGAYVLGALEPEECVLVEAHLAECDGCRAEFEELTGVAAFLGKVSQEDVAQAASPPHAVLDRLLSARARRRRMSRVLLSLAASVLVVGLGGTMWASMRQSQDGGSSAAMPAAVSASAGGESGQSRLMKDQGQGYAGSASESPSPEAQDNQVFSGVPEKRRVVKGTEGPVHATVVLTEGEGTTTVKVVVSGIAKGTPCRLDVVGAGGQRQTAANWVVNKAAYDRSGPFQGSTTIPFGSISKVEVTTEQGETLVGVTVP</sequence>
<dbReference type="InterPro" id="IPR027383">
    <property type="entry name" value="Znf_put"/>
</dbReference>
<keyword evidence="1" id="KW-0805">Transcription regulation</keyword>
<feature type="compositionally biased region" description="Low complexity" evidence="3">
    <location>
        <begin position="148"/>
        <end position="157"/>
    </location>
</feature>
<comment type="caution">
    <text evidence="6">The sequence shown here is derived from an EMBL/GenBank/DDBJ whole genome shotgun (WGS) entry which is preliminary data.</text>
</comment>
<evidence type="ECO:0000259" key="5">
    <source>
        <dbReference type="Pfam" id="PF13490"/>
    </source>
</evidence>
<dbReference type="RefSeq" id="WP_184712469.1">
    <property type="nucleotide sequence ID" value="NZ_JACHJP010000001.1"/>
</dbReference>
<evidence type="ECO:0000313" key="7">
    <source>
        <dbReference type="Proteomes" id="UP000552644"/>
    </source>
</evidence>
<evidence type="ECO:0000256" key="2">
    <source>
        <dbReference type="ARBA" id="ARBA00023163"/>
    </source>
</evidence>
<reference evidence="6 7" key="1">
    <citation type="submission" date="2020-08" db="EMBL/GenBank/DDBJ databases">
        <title>Genomic Encyclopedia of Type Strains, Phase III (KMG-III): the genomes of soil and plant-associated and newly described type strains.</title>
        <authorList>
            <person name="Whitman W."/>
        </authorList>
    </citation>
    <scope>NUCLEOTIDE SEQUENCE [LARGE SCALE GENOMIC DNA]</scope>
    <source>
        <strain evidence="6 7">CECT 8840</strain>
    </source>
</reference>
<feature type="transmembrane region" description="Helical" evidence="4">
    <location>
        <begin position="87"/>
        <end position="108"/>
    </location>
</feature>
<evidence type="ECO:0000313" key="6">
    <source>
        <dbReference type="EMBL" id="MBB4913733.1"/>
    </source>
</evidence>
<keyword evidence="4" id="KW-0812">Transmembrane</keyword>
<evidence type="ECO:0000256" key="3">
    <source>
        <dbReference type="SAM" id="MobiDB-lite"/>
    </source>
</evidence>
<dbReference type="Gene3D" id="1.10.10.1320">
    <property type="entry name" value="Anti-sigma factor, zinc-finger domain"/>
    <property type="match status" value="1"/>
</dbReference>
<keyword evidence="4" id="KW-1133">Transmembrane helix</keyword>
<dbReference type="AlphaFoldDB" id="A0A7W7QHT4"/>